<dbReference type="RefSeq" id="WP_267259629.1">
    <property type="nucleotide sequence ID" value="NZ_CP084204.1"/>
</dbReference>
<gene>
    <name evidence="1" type="ORF">LDH80_27805</name>
</gene>
<evidence type="ECO:0000313" key="2">
    <source>
        <dbReference type="Proteomes" id="UP001164506"/>
    </source>
</evidence>
<evidence type="ECO:0000313" key="1">
    <source>
        <dbReference type="EMBL" id="UZX24270.1"/>
    </source>
</evidence>
<proteinExistence type="predicted"/>
<reference evidence="1" key="1">
    <citation type="submission" date="2021-09" db="EMBL/GenBank/DDBJ databases">
        <title>Complete genome sequence and metabolic characterization of Streptomyces tanashiensis DSM 731 the producer of antibacterial Kalafungin and diverse secondary metabolites.</title>
        <authorList>
            <person name="Abbasi M.N."/>
            <person name="Anwar M.N."/>
            <person name="Alam K."/>
            <person name="Shoaib M."/>
            <person name="Lin Z."/>
            <person name="Hayat M."/>
            <person name="Ali M.I."/>
            <person name="Malik H.M.T."/>
            <person name="Ahmed I."/>
            <person name="Li A."/>
            <person name="Hailong Wang H."/>
            <person name="Zhang Y."/>
        </authorList>
    </citation>
    <scope>NUCLEOTIDE SEQUENCE</scope>
    <source>
        <strain evidence="1">Kala</strain>
    </source>
</reference>
<keyword evidence="2" id="KW-1185">Reference proteome</keyword>
<dbReference type="Pfam" id="PF19953">
    <property type="entry name" value="EACC1"/>
    <property type="match status" value="1"/>
</dbReference>
<name>A0ABY6R2I1_9ACTN</name>
<dbReference type="GeneID" id="95603326"/>
<sequence>MRVRIESDGDKLALTELQGWLARDPKARQLSVVPVSTPGPTMGAMDALDIVLGTAGDIANFAVGYAGWRLARARGGNRGARTLVFGGATVDIGHLDPQQLAELLRGLEAGDAEAGNTNDDASAS</sequence>
<protein>
    <submittedName>
        <fullName evidence="1">Uncharacterized protein</fullName>
    </submittedName>
</protein>
<organism evidence="1 2">
    <name type="scientific">Streptomyces tanashiensis</name>
    <dbReference type="NCBI Taxonomy" id="67367"/>
    <lineage>
        <taxon>Bacteria</taxon>
        <taxon>Bacillati</taxon>
        <taxon>Actinomycetota</taxon>
        <taxon>Actinomycetes</taxon>
        <taxon>Kitasatosporales</taxon>
        <taxon>Streptomycetaceae</taxon>
        <taxon>Streptomyces</taxon>
    </lineage>
</organism>
<dbReference type="Proteomes" id="UP001164506">
    <property type="component" value="Chromosome"/>
</dbReference>
<dbReference type="EMBL" id="CP084204">
    <property type="protein sequence ID" value="UZX24270.1"/>
    <property type="molecule type" value="Genomic_DNA"/>
</dbReference>
<accession>A0ABY6R2I1</accession>
<dbReference type="InterPro" id="IPR045428">
    <property type="entry name" value="EACC1"/>
</dbReference>